<dbReference type="GO" id="GO:0003700">
    <property type="term" value="F:DNA-binding transcription factor activity"/>
    <property type="evidence" value="ECO:0007669"/>
    <property type="project" value="InterPro"/>
</dbReference>
<dbReference type="CDD" id="cd07377">
    <property type="entry name" value="WHTH_GntR"/>
    <property type="match status" value="1"/>
</dbReference>
<dbReference type="HOGENOM" id="CLU_017584_9_5_6"/>
<evidence type="ECO:0000256" key="3">
    <source>
        <dbReference type="ARBA" id="ARBA00023163"/>
    </source>
</evidence>
<dbReference type="Pfam" id="PF00392">
    <property type="entry name" value="GntR"/>
    <property type="match status" value="1"/>
</dbReference>
<name>C5BT70_TERTT</name>
<dbReference type="eggNOG" id="COG2186">
    <property type="taxonomic scope" value="Bacteria"/>
</dbReference>
<dbReference type="PRINTS" id="PR00035">
    <property type="entry name" value="HTHGNTR"/>
</dbReference>
<dbReference type="KEGG" id="ttu:TERTU_1492"/>
<dbReference type="GO" id="GO:0003677">
    <property type="term" value="F:DNA binding"/>
    <property type="evidence" value="ECO:0007669"/>
    <property type="project" value="UniProtKB-KW"/>
</dbReference>
<evidence type="ECO:0000313" key="5">
    <source>
        <dbReference type="EMBL" id="ACR13441.1"/>
    </source>
</evidence>
<evidence type="ECO:0000259" key="4">
    <source>
        <dbReference type="PROSITE" id="PS50949"/>
    </source>
</evidence>
<dbReference type="Proteomes" id="UP000009080">
    <property type="component" value="Chromosome"/>
</dbReference>
<dbReference type="STRING" id="377629.TERTU_1492"/>
<evidence type="ECO:0000313" key="6">
    <source>
        <dbReference type="Proteomes" id="UP000009080"/>
    </source>
</evidence>
<keyword evidence="2" id="KW-0238">DNA-binding</keyword>
<dbReference type="SUPFAM" id="SSF48008">
    <property type="entry name" value="GntR ligand-binding domain-like"/>
    <property type="match status" value="1"/>
</dbReference>
<dbReference type="PROSITE" id="PS50949">
    <property type="entry name" value="HTH_GNTR"/>
    <property type="match status" value="1"/>
</dbReference>
<keyword evidence="3" id="KW-0804">Transcription</keyword>
<dbReference type="SMART" id="SM00345">
    <property type="entry name" value="HTH_GNTR"/>
    <property type="match status" value="1"/>
</dbReference>
<dbReference type="InterPro" id="IPR036390">
    <property type="entry name" value="WH_DNA-bd_sf"/>
</dbReference>
<accession>C5BT70</accession>
<keyword evidence="1" id="KW-0805">Transcription regulation</keyword>
<dbReference type="PANTHER" id="PTHR43537">
    <property type="entry name" value="TRANSCRIPTIONAL REGULATOR, GNTR FAMILY"/>
    <property type="match status" value="1"/>
</dbReference>
<dbReference type="OrthoDB" id="5450856at2"/>
<keyword evidence="6" id="KW-1185">Reference proteome</keyword>
<gene>
    <name evidence="5" type="ordered locus">TERTU_1492</name>
</gene>
<dbReference type="EMBL" id="CP001614">
    <property type="protein sequence ID" value="ACR13441.1"/>
    <property type="molecule type" value="Genomic_DNA"/>
</dbReference>
<dbReference type="AlphaFoldDB" id="C5BT70"/>
<evidence type="ECO:0000256" key="1">
    <source>
        <dbReference type="ARBA" id="ARBA00023015"/>
    </source>
</evidence>
<dbReference type="InterPro" id="IPR008920">
    <property type="entry name" value="TF_FadR/GntR_C"/>
</dbReference>
<sequence length="260" mass="28883">MINITGRHAQPNRLYQRVAEELANAIRQGEYPAGSRLPAERKLAERFEISRPTVREAIIALEIAGIVEVRGGSGVYVCEEADSAGNTTDLDIGPFDILEARILFEGEAAELAARQITDEEIAELREALEAMVQENDAEPICEQADENFHKLIARATKNDAVVAVCDLLWQMRNESPISARIHEKVRQSGSRPRIEEHRNVLDALARRDPAGARAAMRNHLTAVIQQLLDATEATAIEDARKSVEKDRSRFSLIDRAKALT</sequence>
<dbReference type="Pfam" id="PF07729">
    <property type="entry name" value="FCD"/>
    <property type="match status" value="1"/>
</dbReference>
<dbReference type="PANTHER" id="PTHR43537:SF5">
    <property type="entry name" value="UXU OPERON TRANSCRIPTIONAL REGULATOR"/>
    <property type="match status" value="1"/>
</dbReference>
<dbReference type="InterPro" id="IPR000524">
    <property type="entry name" value="Tscrpt_reg_HTH_GntR"/>
</dbReference>
<dbReference type="SMART" id="SM00895">
    <property type="entry name" value="FCD"/>
    <property type="match status" value="1"/>
</dbReference>
<protein>
    <submittedName>
        <fullName evidence="5">Uxu operon transcriptional regulator</fullName>
    </submittedName>
</protein>
<dbReference type="Gene3D" id="1.10.10.10">
    <property type="entry name" value="Winged helix-like DNA-binding domain superfamily/Winged helix DNA-binding domain"/>
    <property type="match status" value="1"/>
</dbReference>
<dbReference type="RefSeq" id="WP_015819555.1">
    <property type="nucleotide sequence ID" value="NC_012997.1"/>
</dbReference>
<reference evidence="5 6" key="1">
    <citation type="journal article" date="2009" name="PLoS ONE">
        <title>The complete genome of Teredinibacter turnerae T7901: an intracellular endosymbiont of marine wood-boring bivalves (shipworms).</title>
        <authorList>
            <person name="Yang J.C."/>
            <person name="Madupu R."/>
            <person name="Durkin A.S."/>
            <person name="Ekborg N.A."/>
            <person name="Pedamallu C.S."/>
            <person name="Hostetler J.B."/>
            <person name="Radune D."/>
            <person name="Toms B.S."/>
            <person name="Henrissat B."/>
            <person name="Coutinho P.M."/>
            <person name="Schwarz S."/>
            <person name="Field L."/>
            <person name="Trindade-Silva A.E."/>
            <person name="Soares C.A.G."/>
            <person name="Elshahawi S."/>
            <person name="Hanora A."/>
            <person name="Schmidt E.W."/>
            <person name="Haygood M.G."/>
            <person name="Posfai J."/>
            <person name="Benner J."/>
            <person name="Madinger C."/>
            <person name="Nove J."/>
            <person name="Anton B."/>
            <person name="Chaudhary K."/>
            <person name="Foster J."/>
            <person name="Holman A."/>
            <person name="Kumar S."/>
            <person name="Lessard P.A."/>
            <person name="Luyten Y.A."/>
            <person name="Slatko B."/>
            <person name="Wood N."/>
            <person name="Wu B."/>
            <person name="Teplitski M."/>
            <person name="Mougous J.D."/>
            <person name="Ward N."/>
            <person name="Eisen J.A."/>
            <person name="Badger J.H."/>
            <person name="Distel D.L."/>
        </authorList>
    </citation>
    <scope>NUCLEOTIDE SEQUENCE [LARGE SCALE GENOMIC DNA]</scope>
    <source>
        <strain evidence="6">ATCC 39867 / T7901</strain>
    </source>
</reference>
<proteinExistence type="predicted"/>
<organism evidence="5 6">
    <name type="scientific">Teredinibacter turnerae (strain ATCC 39867 / T7901)</name>
    <dbReference type="NCBI Taxonomy" id="377629"/>
    <lineage>
        <taxon>Bacteria</taxon>
        <taxon>Pseudomonadati</taxon>
        <taxon>Pseudomonadota</taxon>
        <taxon>Gammaproteobacteria</taxon>
        <taxon>Cellvibrionales</taxon>
        <taxon>Cellvibrionaceae</taxon>
        <taxon>Teredinibacter</taxon>
    </lineage>
</organism>
<dbReference type="SUPFAM" id="SSF46785">
    <property type="entry name" value="Winged helix' DNA-binding domain"/>
    <property type="match status" value="1"/>
</dbReference>
<dbReference type="InterPro" id="IPR036388">
    <property type="entry name" value="WH-like_DNA-bd_sf"/>
</dbReference>
<dbReference type="Gene3D" id="1.20.120.530">
    <property type="entry name" value="GntR ligand-binding domain-like"/>
    <property type="match status" value="1"/>
</dbReference>
<dbReference type="InterPro" id="IPR011711">
    <property type="entry name" value="GntR_C"/>
</dbReference>
<evidence type="ECO:0000256" key="2">
    <source>
        <dbReference type="ARBA" id="ARBA00023125"/>
    </source>
</evidence>
<feature type="domain" description="HTH gntR-type" evidence="4">
    <location>
        <begin position="12"/>
        <end position="80"/>
    </location>
</feature>